<dbReference type="InterPro" id="IPR013320">
    <property type="entry name" value="ConA-like_dom_sf"/>
</dbReference>
<feature type="domain" description="VWFD" evidence="2">
    <location>
        <begin position="235"/>
        <end position="412"/>
    </location>
</feature>
<dbReference type="Pfam" id="PF00094">
    <property type="entry name" value="VWD"/>
    <property type="match status" value="1"/>
</dbReference>
<feature type="chain" id="PRO_5047001660" evidence="1">
    <location>
        <begin position="17"/>
        <end position="412"/>
    </location>
</feature>
<gene>
    <name evidence="4" type="primary">LOC100378060</name>
</gene>
<feature type="signal peptide" evidence="1">
    <location>
        <begin position="1"/>
        <end position="16"/>
    </location>
</feature>
<evidence type="ECO:0000313" key="4">
    <source>
        <dbReference type="RefSeq" id="XP_002732861.1"/>
    </source>
</evidence>
<dbReference type="PROSITE" id="PS51233">
    <property type="entry name" value="VWFD"/>
    <property type="match status" value="1"/>
</dbReference>
<evidence type="ECO:0000256" key="1">
    <source>
        <dbReference type="SAM" id="SignalP"/>
    </source>
</evidence>
<dbReference type="PANTHER" id="PTHR47635:SF2">
    <property type="entry name" value="LAMG-LIKE JELLYROLL FOLD DOMAIN-CONTAINING PROTEIN"/>
    <property type="match status" value="1"/>
</dbReference>
<dbReference type="PANTHER" id="PTHR47635">
    <property type="entry name" value="CUB DOMAIN-CONTAINING PROTEIN"/>
    <property type="match status" value="1"/>
</dbReference>
<name>A0ABM0GLY7_SACKO</name>
<organism evidence="3 4">
    <name type="scientific">Saccoglossus kowalevskii</name>
    <name type="common">Acorn worm</name>
    <dbReference type="NCBI Taxonomy" id="10224"/>
    <lineage>
        <taxon>Eukaryota</taxon>
        <taxon>Metazoa</taxon>
        <taxon>Hemichordata</taxon>
        <taxon>Enteropneusta</taxon>
        <taxon>Harrimaniidae</taxon>
        <taxon>Saccoglossus</taxon>
    </lineage>
</organism>
<keyword evidence="1" id="KW-0732">Signal</keyword>
<dbReference type="SMART" id="SM00216">
    <property type="entry name" value="VWD"/>
    <property type="match status" value="1"/>
</dbReference>
<dbReference type="Pfam" id="PF13385">
    <property type="entry name" value="Laminin_G_3"/>
    <property type="match status" value="1"/>
</dbReference>
<accession>A0ABM0GLY7</accession>
<dbReference type="SUPFAM" id="SSF49899">
    <property type="entry name" value="Concanavalin A-like lectins/glucanases"/>
    <property type="match status" value="1"/>
</dbReference>
<dbReference type="InterPro" id="IPR001846">
    <property type="entry name" value="VWF_type-D"/>
</dbReference>
<dbReference type="Proteomes" id="UP000694865">
    <property type="component" value="Unplaced"/>
</dbReference>
<sequence length="412" mass="46143">MLRILVLISVVGIAISSPKEKVLQKRSYDPSMRGFWPMNADHTIMDQIYYTYGFEYGVTVDNTQHGNICSGYRFYGNNGSYIYFHSDGQITIQYSFTLLVYAYPTGVAGPIIYGSGSADLWQTAANQALLRIRSQRDMSAYYPNLTTNGLVQNEWNFIGATYDYNSGEEKLYLNGAVVNSTNIGSIEFARVGNIVVGAVTDDARYYKGLVTCMQLYDRALSPDEIIEAEKLCTKCPAVVRGDPHLTTFDGRAYSFQGTCWYTLVKDCLNTNPEFEIRANFAPRDDVDVLKTRTVAINVTVGEESIIVDTHNTVSGNSNDLKFWERHIDVSFNDNTVMISFTVKDTTFTLRWKGRKHIFTADVSGTAYHGKVCGLLGNADGDSHNDFMMSDGKVSKDVNEFGESWKVADMRCE</sequence>
<dbReference type="Gene3D" id="2.60.120.200">
    <property type="match status" value="1"/>
</dbReference>
<reference evidence="4" key="1">
    <citation type="submission" date="2025-08" db="UniProtKB">
        <authorList>
            <consortium name="RefSeq"/>
        </authorList>
    </citation>
    <scope>IDENTIFICATION</scope>
    <source>
        <tissue evidence="4">Testes</tissue>
    </source>
</reference>
<evidence type="ECO:0000259" key="2">
    <source>
        <dbReference type="PROSITE" id="PS51233"/>
    </source>
</evidence>
<dbReference type="RefSeq" id="XP_002732861.1">
    <property type="nucleotide sequence ID" value="XM_002732815.2"/>
</dbReference>
<keyword evidence="3" id="KW-1185">Reference proteome</keyword>
<protein>
    <submittedName>
        <fullName evidence="4">IgGFc-binding protein-like</fullName>
    </submittedName>
</protein>
<evidence type="ECO:0000313" key="3">
    <source>
        <dbReference type="Proteomes" id="UP000694865"/>
    </source>
</evidence>
<proteinExistence type="predicted"/>
<dbReference type="GeneID" id="100378060"/>